<reference evidence="2 3" key="1">
    <citation type="submission" date="2019-03" db="EMBL/GenBank/DDBJ databases">
        <title>Genomic Encyclopedia of Archaeal and Bacterial Type Strains, Phase II (KMG-II): from individual species to whole genera.</title>
        <authorList>
            <person name="Goeker M."/>
        </authorList>
    </citation>
    <scope>NUCLEOTIDE SEQUENCE [LARGE SCALE GENOMIC DNA]</scope>
    <source>
        <strain evidence="2 3">ATCC 25309</strain>
    </source>
</reference>
<sequence length="72" mass="8262">MKNFTSSSNPAFQMPFRKGKGQKTPKKFRCKKFNAKPIVQSSGSWLPLDAKRLPDEQTAFERLEIQTTSQEI</sequence>
<protein>
    <submittedName>
        <fullName evidence="2">Uncharacterized protein</fullName>
    </submittedName>
</protein>
<evidence type="ECO:0000313" key="3">
    <source>
        <dbReference type="Proteomes" id="UP000295662"/>
    </source>
</evidence>
<evidence type="ECO:0000256" key="1">
    <source>
        <dbReference type="SAM" id="MobiDB-lite"/>
    </source>
</evidence>
<proteinExistence type="predicted"/>
<comment type="caution">
    <text evidence="2">The sequence shown here is derived from an EMBL/GenBank/DDBJ whole genome shotgun (WGS) entry which is preliminary data.</text>
</comment>
<dbReference type="Proteomes" id="UP000295662">
    <property type="component" value="Unassembled WGS sequence"/>
</dbReference>
<evidence type="ECO:0000313" key="2">
    <source>
        <dbReference type="EMBL" id="TDU81613.1"/>
    </source>
</evidence>
<accession>A0A4V3FIA1</accession>
<gene>
    <name evidence="2" type="ORF">EI77_00923</name>
</gene>
<name>A0A4V3FIA1_9BACT</name>
<feature type="compositionally biased region" description="Polar residues" evidence="1">
    <location>
        <begin position="1"/>
        <end position="11"/>
    </location>
</feature>
<organism evidence="2 3">
    <name type="scientific">Prosthecobacter fusiformis</name>
    <dbReference type="NCBI Taxonomy" id="48464"/>
    <lineage>
        <taxon>Bacteria</taxon>
        <taxon>Pseudomonadati</taxon>
        <taxon>Verrucomicrobiota</taxon>
        <taxon>Verrucomicrobiia</taxon>
        <taxon>Verrucomicrobiales</taxon>
        <taxon>Verrucomicrobiaceae</taxon>
        <taxon>Prosthecobacter</taxon>
    </lineage>
</organism>
<keyword evidence="3" id="KW-1185">Reference proteome</keyword>
<feature type="region of interest" description="Disordered" evidence="1">
    <location>
        <begin position="1"/>
        <end position="25"/>
    </location>
</feature>
<dbReference type="AlphaFoldDB" id="A0A4V3FIA1"/>
<dbReference type="EMBL" id="SOCA01000001">
    <property type="protein sequence ID" value="TDU81613.1"/>
    <property type="molecule type" value="Genomic_DNA"/>
</dbReference>